<organism evidence="3 4">
    <name type="scientific">Exophiala bonariae</name>
    <dbReference type="NCBI Taxonomy" id="1690606"/>
    <lineage>
        <taxon>Eukaryota</taxon>
        <taxon>Fungi</taxon>
        <taxon>Dikarya</taxon>
        <taxon>Ascomycota</taxon>
        <taxon>Pezizomycotina</taxon>
        <taxon>Eurotiomycetes</taxon>
        <taxon>Chaetothyriomycetidae</taxon>
        <taxon>Chaetothyriales</taxon>
        <taxon>Herpotrichiellaceae</taxon>
        <taxon>Exophiala</taxon>
    </lineage>
</organism>
<protein>
    <recommendedName>
        <fullName evidence="5">Extracellular membrane protein CFEM domain-containing protein</fullName>
    </recommendedName>
</protein>
<comment type="caution">
    <text evidence="3">The sequence shown here is derived from an EMBL/GenBank/DDBJ whole genome shotgun (WGS) entry which is preliminary data.</text>
</comment>
<reference evidence="3 4" key="1">
    <citation type="submission" date="2023-08" db="EMBL/GenBank/DDBJ databases">
        <title>Black Yeasts Isolated from many extreme environments.</title>
        <authorList>
            <person name="Coleine C."/>
            <person name="Stajich J.E."/>
            <person name="Selbmann L."/>
        </authorList>
    </citation>
    <scope>NUCLEOTIDE SEQUENCE [LARGE SCALE GENOMIC DNA]</scope>
    <source>
        <strain evidence="3 4">CCFEE 5792</strain>
    </source>
</reference>
<keyword evidence="4" id="KW-1185">Reference proteome</keyword>
<sequence>MLSTITALLPLFLSTSLFSNIVQAQTENGACVTACFSSNPKSSFCDGDEQGTALDQCRCASYSLTGDPQIECIKLCPEDQQLIFANQLPDLCNALLFPNLDLSAPSSATAENTASAASSPTAAPTGSTTSGSGAASATSSAASGTASATGSAGSDATRDLPHGLFWSLAGALGVLAWL</sequence>
<gene>
    <name evidence="3" type="ORF">LTR84_012774</name>
</gene>
<accession>A0AAV9NF49</accession>
<dbReference type="Proteomes" id="UP001358417">
    <property type="component" value="Unassembled WGS sequence"/>
</dbReference>
<evidence type="ECO:0000256" key="2">
    <source>
        <dbReference type="SAM" id="SignalP"/>
    </source>
</evidence>
<evidence type="ECO:0000313" key="4">
    <source>
        <dbReference type="Proteomes" id="UP001358417"/>
    </source>
</evidence>
<proteinExistence type="predicted"/>
<evidence type="ECO:0008006" key="5">
    <source>
        <dbReference type="Google" id="ProtNLM"/>
    </source>
</evidence>
<dbReference type="RefSeq" id="XP_064708191.1">
    <property type="nucleotide sequence ID" value="XM_064856291.1"/>
</dbReference>
<keyword evidence="2" id="KW-0732">Signal</keyword>
<feature type="region of interest" description="Disordered" evidence="1">
    <location>
        <begin position="111"/>
        <end position="153"/>
    </location>
</feature>
<dbReference type="EMBL" id="JAVRRD010000008">
    <property type="protein sequence ID" value="KAK5056221.1"/>
    <property type="molecule type" value="Genomic_DNA"/>
</dbReference>
<evidence type="ECO:0000313" key="3">
    <source>
        <dbReference type="EMBL" id="KAK5056221.1"/>
    </source>
</evidence>
<dbReference type="AlphaFoldDB" id="A0AAV9NF49"/>
<name>A0AAV9NF49_9EURO</name>
<feature type="signal peptide" evidence="2">
    <location>
        <begin position="1"/>
        <end position="24"/>
    </location>
</feature>
<feature type="chain" id="PRO_5043395792" description="Extracellular membrane protein CFEM domain-containing protein" evidence="2">
    <location>
        <begin position="25"/>
        <end position="178"/>
    </location>
</feature>
<dbReference type="GeneID" id="89980916"/>
<evidence type="ECO:0000256" key="1">
    <source>
        <dbReference type="SAM" id="MobiDB-lite"/>
    </source>
</evidence>